<organism evidence="1 2">
    <name type="scientific">Metaclostridioides mangenotii</name>
    <dbReference type="NCBI Taxonomy" id="1540"/>
    <lineage>
        <taxon>Bacteria</taxon>
        <taxon>Bacillati</taxon>
        <taxon>Bacillota</taxon>
        <taxon>Clostridia</taxon>
        <taxon>Peptostreptococcales</taxon>
        <taxon>Peptostreptococcaceae</taxon>
        <taxon>Metaclostridioides</taxon>
    </lineage>
</organism>
<accession>A0ABS4E6Z8</accession>
<reference evidence="1 2" key="1">
    <citation type="submission" date="2021-03" db="EMBL/GenBank/DDBJ databases">
        <title>Genomic Encyclopedia of Type Strains, Phase IV (KMG-IV): sequencing the most valuable type-strain genomes for metagenomic binning, comparative biology and taxonomic classification.</title>
        <authorList>
            <person name="Goeker M."/>
        </authorList>
    </citation>
    <scope>NUCLEOTIDE SEQUENCE [LARGE SCALE GENOMIC DNA]</scope>
    <source>
        <strain evidence="1 2">DSM 1289</strain>
    </source>
</reference>
<dbReference type="Proteomes" id="UP000767291">
    <property type="component" value="Unassembled WGS sequence"/>
</dbReference>
<gene>
    <name evidence="1" type="ORF">J2Z43_000099</name>
</gene>
<dbReference type="EMBL" id="JAGGJX010000001">
    <property type="protein sequence ID" value="MBP1853709.1"/>
    <property type="molecule type" value="Genomic_DNA"/>
</dbReference>
<proteinExistence type="predicted"/>
<sequence>MNILPRVKSNGSLFGEPSNGEGGFLNINKYFYHARAMEVKLWLPRRKMKLLKQEKE</sequence>
<evidence type="ECO:0000313" key="2">
    <source>
        <dbReference type="Proteomes" id="UP000767291"/>
    </source>
</evidence>
<keyword evidence="2" id="KW-1185">Reference proteome</keyword>
<name>A0ABS4E6Z8_9FIRM</name>
<evidence type="ECO:0000313" key="1">
    <source>
        <dbReference type="EMBL" id="MBP1853709.1"/>
    </source>
</evidence>
<comment type="caution">
    <text evidence="1">The sequence shown here is derived from an EMBL/GenBank/DDBJ whole genome shotgun (WGS) entry which is preliminary data.</text>
</comment>
<protein>
    <submittedName>
        <fullName evidence="1">Uncharacterized protein</fullName>
    </submittedName>
</protein>